<proteinExistence type="predicted"/>
<keyword evidence="2" id="KW-1185">Reference proteome</keyword>
<dbReference type="AlphaFoldDB" id="A0A8J2YBI4"/>
<accession>A0A8J2YBI4</accession>
<protein>
    <submittedName>
        <fullName evidence="1">Gliding motility lipoprotein GldD</fullName>
    </submittedName>
</protein>
<reference evidence="1" key="1">
    <citation type="journal article" date="2014" name="Int. J. Syst. Evol. Microbiol.">
        <title>Complete genome sequence of Corynebacterium casei LMG S-19264T (=DSM 44701T), isolated from a smear-ripened cheese.</title>
        <authorList>
            <consortium name="US DOE Joint Genome Institute (JGI-PGF)"/>
            <person name="Walter F."/>
            <person name="Albersmeier A."/>
            <person name="Kalinowski J."/>
            <person name="Ruckert C."/>
        </authorList>
    </citation>
    <scope>NUCLEOTIDE SEQUENCE</scope>
    <source>
        <strain evidence="1">CGMCC 1.12924</strain>
    </source>
</reference>
<comment type="caution">
    <text evidence="1">The sequence shown here is derived from an EMBL/GenBank/DDBJ whole genome shotgun (WGS) entry which is preliminary data.</text>
</comment>
<name>A0A8J2YBI4_9FLAO</name>
<dbReference type="RefSeq" id="WP_188442041.1">
    <property type="nucleotide sequence ID" value="NZ_BMGK01000007.1"/>
</dbReference>
<gene>
    <name evidence="1" type="primary">gldD</name>
    <name evidence="1" type="ORF">GCM10011312_19700</name>
</gene>
<dbReference type="InterPro" id="IPR019850">
    <property type="entry name" value="GldD-like"/>
</dbReference>
<dbReference type="EMBL" id="BMGK01000007">
    <property type="protein sequence ID" value="GGD96183.1"/>
    <property type="molecule type" value="Genomic_DNA"/>
</dbReference>
<dbReference type="NCBIfam" id="TIGR03512">
    <property type="entry name" value="GldD_lipo"/>
    <property type="match status" value="1"/>
</dbReference>
<dbReference type="Pfam" id="PF25593">
    <property type="entry name" value="GldD_lipo"/>
    <property type="match status" value="1"/>
</dbReference>
<evidence type="ECO:0000313" key="2">
    <source>
        <dbReference type="Proteomes" id="UP000652231"/>
    </source>
</evidence>
<sequence length="182" mass="21143">MRYVLLFIGFLFLASCGDEVVVKPKALLHLQYPEPIYVSPKIECPFNFVYNAQANLQSKNNCWLDLVYPNMKATIHLTYRPIENNIDSLLYDAQKLTYDHTIKASSIYEQPRVDSINNVYGMLYMINGNAATSTQFYVTDSTKHFVTGSLYFKSRPNFDSILPAISYIREDIRRIMETIQWQ</sequence>
<dbReference type="Proteomes" id="UP000652231">
    <property type="component" value="Unassembled WGS sequence"/>
</dbReference>
<evidence type="ECO:0000313" key="1">
    <source>
        <dbReference type="EMBL" id="GGD96183.1"/>
    </source>
</evidence>
<dbReference type="PROSITE" id="PS51257">
    <property type="entry name" value="PROKAR_LIPOPROTEIN"/>
    <property type="match status" value="1"/>
</dbReference>
<organism evidence="1 2">
    <name type="scientific">Planktosalinus lacus</name>
    <dbReference type="NCBI Taxonomy" id="1526573"/>
    <lineage>
        <taxon>Bacteria</taxon>
        <taxon>Pseudomonadati</taxon>
        <taxon>Bacteroidota</taxon>
        <taxon>Flavobacteriia</taxon>
        <taxon>Flavobacteriales</taxon>
        <taxon>Flavobacteriaceae</taxon>
        <taxon>Planktosalinus</taxon>
    </lineage>
</organism>
<reference evidence="1" key="2">
    <citation type="submission" date="2020-09" db="EMBL/GenBank/DDBJ databases">
        <authorList>
            <person name="Sun Q."/>
            <person name="Zhou Y."/>
        </authorList>
    </citation>
    <scope>NUCLEOTIDE SEQUENCE</scope>
    <source>
        <strain evidence="1">CGMCC 1.12924</strain>
    </source>
</reference>
<keyword evidence="1" id="KW-0449">Lipoprotein</keyword>